<organism evidence="3 4">
    <name type="scientific">Shewanella woodyi (strain ATCC 51908 / MS32)</name>
    <dbReference type="NCBI Taxonomy" id="392500"/>
    <lineage>
        <taxon>Bacteria</taxon>
        <taxon>Pseudomonadati</taxon>
        <taxon>Pseudomonadota</taxon>
        <taxon>Gammaproteobacteria</taxon>
        <taxon>Alteromonadales</taxon>
        <taxon>Shewanellaceae</taxon>
        <taxon>Shewanella</taxon>
    </lineage>
</organism>
<sequence length="286" mass="32391">MLNEKVPVVIHNTLEKVFESARLSNSKTDIESFYTELIQSPLYLLSDASDPADNEDAEELAGQGAQSISIMQWYIDLEDGDAFPFTPVFTSQQALDAAKTQMEKEGTEYHGQLELEASTVLQMLVNADSDIMLNPNTSLSKAIDENEIRYMLFPSVGLIEHRGQLQIVGEVLNAGLPLLDVLRQMLSSYSKVNAAYLIDSCRLDFQKSCSDHQFYLGLTFDDTDYADELSRIRSEIFNIHRKIELNGWDISIHLVETGDEMSEYLLAQTSPFYNRSLMSRIKSWFS</sequence>
<name>B1KL74_SHEWM</name>
<feature type="domain" description="SseB protein C-terminal" evidence="2">
    <location>
        <begin position="177"/>
        <end position="275"/>
    </location>
</feature>
<evidence type="ECO:0000259" key="1">
    <source>
        <dbReference type="Pfam" id="PF07179"/>
    </source>
</evidence>
<dbReference type="eggNOG" id="ENOG5032FER">
    <property type="taxonomic scope" value="Bacteria"/>
</dbReference>
<feature type="domain" description="SseB protein N-terminal" evidence="1">
    <location>
        <begin position="14"/>
        <end position="149"/>
    </location>
</feature>
<gene>
    <name evidence="3" type="ordered locus">Swoo_0114</name>
</gene>
<accession>B1KL74</accession>
<dbReference type="RefSeq" id="WP_012322764.1">
    <property type="nucleotide sequence ID" value="NC_010506.1"/>
</dbReference>
<dbReference type="InterPro" id="IPR027945">
    <property type="entry name" value="SseB_C"/>
</dbReference>
<evidence type="ECO:0000313" key="3">
    <source>
        <dbReference type="EMBL" id="ACA84415.1"/>
    </source>
</evidence>
<dbReference type="Proteomes" id="UP000002168">
    <property type="component" value="Chromosome"/>
</dbReference>
<evidence type="ECO:0008006" key="5">
    <source>
        <dbReference type="Google" id="ProtNLM"/>
    </source>
</evidence>
<evidence type="ECO:0000313" key="4">
    <source>
        <dbReference type="Proteomes" id="UP000002168"/>
    </source>
</evidence>
<dbReference type="Pfam" id="PF07179">
    <property type="entry name" value="SseB"/>
    <property type="match status" value="1"/>
</dbReference>
<dbReference type="HOGENOM" id="CLU_972851_0_0_6"/>
<dbReference type="Pfam" id="PF14581">
    <property type="entry name" value="SseB_C"/>
    <property type="match status" value="1"/>
</dbReference>
<dbReference type="KEGG" id="swd:Swoo_0114"/>
<dbReference type="AlphaFoldDB" id="B1KL74"/>
<dbReference type="EMBL" id="CP000961">
    <property type="protein sequence ID" value="ACA84415.1"/>
    <property type="molecule type" value="Genomic_DNA"/>
</dbReference>
<evidence type="ECO:0000259" key="2">
    <source>
        <dbReference type="Pfam" id="PF14581"/>
    </source>
</evidence>
<reference evidence="3 4" key="1">
    <citation type="submission" date="2008-02" db="EMBL/GenBank/DDBJ databases">
        <title>Complete sequence of Shewanella woodyi ATCC 51908.</title>
        <authorList>
            <consortium name="US DOE Joint Genome Institute"/>
            <person name="Copeland A."/>
            <person name="Lucas S."/>
            <person name="Lapidus A."/>
            <person name="Glavina del Rio T."/>
            <person name="Dalin E."/>
            <person name="Tice H."/>
            <person name="Bruce D."/>
            <person name="Goodwin L."/>
            <person name="Pitluck S."/>
            <person name="Sims D."/>
            <person name="Brettin T."/>
            <person name="Detter J.C."/>
            <person name="Han C."/>
            <person name="Kuske C.R."/>
            <person name="Schmutz J."/>
            <person name="Larimer F."/>
            <person name="Land M."/>
            <person name="Hauser L."/>
            <person name="Kyrpides N."/>
            <person name="Lykidis A."/>
            <person name="Zhao J.-S."/>
            <person name="Richardson P."/>
        </authorList>
    </citation>
    <scope>NUCLEOTIDE SEQUENCE [LARGE SCALE GENOMIC DNA]</scope>
    <source>
        <strain evidence="4">ATCC 51908 / MS32</strain>
    </source>
</reference>
<dbReference type="InterPro" id="IPR009839">
    <property type="entry name" value="SseB_N"/>
</dbReference>
<protein>
    <recommendedName>
        <fullName evidence="5">SseB protein N-terminal domain-containing protein</fullName>
    </recommendedName>
</protein>
<keyword evidence="4" id="KW-1185">Reference proteome</keyword>
<proteinExistence type="predicted"/>